<feature type="compositionally biased region" description="Pro residues" evidence="3">
    <location>
        <begin position="337"/>
        <end position="346"/>
    </location>
</feature>
<reference evidence="5" key="1">
    <citation type="submission" date="2025-08" db="UniProtKB">
        <authorList>
            <consortium name="Ensembl"/>
        </authorList>
    </citation>
    <scope>IDENTIFICATION</scope>
</reference>
<feature type="compositionally biased region" description="Basic residues" evidence="3">
    <location>
        <begin position="349"/>
        <end position="373"/>
    </location>
</feature>
<organism evidence="5 6">
    <name type="scientific">Chelydra serpentina</name>
    <name type="common">Snapping turtle</name>
    <name type="synonym">Testudo serpentina</name>
    <dbReference type="NCBI Taxonomy" id="8475"/>
    <lineage>
        <taxon>Eukaryota</taxon>
        <taxon>Metazoa</taxon>
        <taxon>Chordata</taxon>
        <taxon>Craniata</taxon>
        <taxon>Vertebrata</taxon>
        <taxon>Euteleostomi</taxon>
        <taxon>Archelosauria</taxon>
        <taxon>Testudinata</taxon>
        <taxon>Testudines</taxon>
        <taxon>Cryptodira</taxon>
        <taxon>Durocryptodira</taxon>
        <taxon>Americhelydia</taxon>
        <taxon>Chelydroidea</taxon>
        <taxon>Chelydridae</taxon>
        <taxon>Chelydra</taxon>
    </lineage>
</organism>
<dbReference type="PANTHER" id="PTHR12253">
    <property type="entry name" value="RH14732P"/>
    <property type="match status" value="1"/>
</dbReference>
<dbReference type="GO" id="GO:0050482">
    <property type="term" value="P:arachidonate secretion"/>
    <property type="evidence" value="ECO:0007669"/>
    <property type="project" value="InterPro"/>
</dbReference>
<proteinExistence type="predicted"/>
<reference evidence="5" key="2">
    <citation type="submission" date="2025-09" db="UniProtKB">
        <authorList>
            <consortium name="Ensembl"/>
        </authorList>
    </citation>
    <scope>IDENTIFICATION</scope>
</reference>
<sequence>MWVFGGVLEEVGSLEVCGEVLGVSVGGVGVGVHGGIWGYGRGRGLGGCVFSPVPSGEHRGTDKCCREHDHCQHVIHPFTYQYGYRNLRWHTVSHCACDRLKGCLRRVNDTASRVVGQAFFNVIQVPCFEFTYKEQCVEPYLYIWCKKYNTVAIAVPQAPVLYEFGGELIDRVAAGLDRAPSSPAPQPSTPPPRESTGRWAPPPTKHPPRGQAVTRAVGSFPKSAPTGPMPESPAKTQRKGKGRKRGRKTKKGKGLKKKKVHSKAAVLGPPTPTADAASLFPEHLVLGELGKELLDFGGKEDAFNAVLNDAPVGEETLTLRRTAPAESSDRGQWKARPSPPLPPPFPAASRRKRRRERNGRTRLRKKASLPRPV</sequence>
<evidence type="ECO:0000313" key="5">
    <source>
        <dbReference type="Ensembl" id="ENSCSRP00000023011.1"/>
    </source>
</evidence>
<keyword evidence="6" id="KW-1185">Reference proteome</keyword>
<dbReference type="InterPro" id="IPR016090">
    <property type="entry name" value="PLA2-like_dom"/>
</dbReference>
<dbReference type="PROSITE" id="PS00118">
    <property type="entry name" value="PA2_HIS"/>
    <property type="match status" value="1"/>
</dbReference>
<dbReference type="Gene3D" id="1.20.90.10">
    <property type="entry name" value="Phospholipase A2 domain"/>
    <property type="match status" value="1"/>
</dbReference>
<keyword evidence="2" id="KW-0964">Secreted</keyword>
<dbReference type="GO" id="GO:0006644">
    <property type="term" value="P:phospholipid metabolic process"/>
    <property type="evidence" value="ECO:0007669"/>
    <property type="project" value="InterPro"/>
</dbReference>
<accession>A0A8C3T4D0</accession>
<evidence type="ECO:0000259" key="4">
    <source>
        <dbReference type="Pfam" id="PF05826"/>
    </source>
</evidence>
<dbReference type="AlphaFoldDB" id="A0A8C3T4D0"/>
<name>A0A8C3T4D0_CHESE</name>
<feature type="compositionally biased region" description="Basic residues" evidence="3">
    <location>
        <begin position="236"/>
        <end position="262"/>
    </location>
</feature>
<feature type="domain" description="Phospholipase A2-like central" evidence="4">
    <location>
        <begin position="56"/>
        <end position="130"/>
    </location>
</feature>
<dbReference type="GO" id="GO:0005576">
    <property type="term" value="C:extracellular region"/>
    <property type="evidence" value="ECO:0007669"/>
    <property type="project" value="UniProtKB-SubCell"/>
</dbReference>
<evidence type="ECO:0000256" key="3">
    <source>
        <dbReference type="SAM" id="MobiDB-lite"/>
    </source>
</evidence>
<feature type="region of interest" description="Disordered" evidence="3">
    <location>
        <begin position="310"/>
        <end position="373"/>
    </location>
</feature>
<dbReference type="Ensembl" id="ENSCSRT00000024017.1">
    <property type="protein sequence ID" value="ENSCSRP00000023011.1"/>
    <property type="gene ID" value="ENSCSRG00000017315.1"/>
</dbReference>
<feature type="region of interest" description="Disordered" evidence="3">
    <location>
        <begin position="177"/>
        <end position="273"/>
    </location>
</feature>
<dbReference type="GO" id="GO:0004623">
    <property type="term" value="F:phospholipase A2 activity"/>
    <property type="evidence" value="ECO:0007669"/>
    <property type="project" value="InterPro"/>
</dbReference>
<feature type="compositionally biased region" description="Pro residues" evidence="3">
    <location>
        <begin position="182"/>
        <end position="193"/>
    </location>
</feature>
<dbReference type="Proteomes" id="UP000694403">
    <property type="component" value="Unplaced"/>
</dbReference>
<dbReference type="SUPFAM" id="SSF48619">
    <property type="entry name" value="Phospholipase A2, PLA2"/>
    <property type="match status" value="1"/>
</dbReference>
<dbReference type="InterPro" id="IPR033113">
    <property type="entry name" value="PLA2_histidine"/>
</dbReference>
<evidence type="ECO:0000256" key="2">
    <source>
        <dbReference type="ARBA" id="ARBA00022525"/>
    </source>
</evidence>
<evidence type="ECO:0000256" key="1">
    <source>
        <dbReference type="ARBA" id="ARBA00004613"/>
    </source>
</evidence>
<dbReference type="Pfam" id="PF05826">
    <property type="entry name" value="Phospholip_A2_2"/>
    <property type="match status" value="1"/>
</dbReference>
<dbReference type="InterPro" id="IPR036444">
    <property type="entry name" value="PLipase_A2_dom_sf"/>
</dbReference>
<evidence type="ECO:0000313" key="6">
    <source>
        <dbReference type="Proteomes" id="UP000694403"/>
    </source>
</evidence>
<protein>
    <recommendedName>
        <fullName evidence="4">Phospholipase A2-like central domain-containing protein</fullName>
    </recommendedName>
</protein>
<comment type="subcellular location">
    <subcellularLocation>
        <location evidence="1">Secreted</location>
    </subcellularLocation>
</comment>